<gene>
    <name evidence="2" type="ORF">HX829_01905</name>
</gene>
<keyword evidence="1" id="KW-0732">Signal</keyword>
<protein>
    <submittedName>
        <fullName evidence="2">Heme utilization protein</fullName>
    </submittedName>
</protein>
<reference evidence="2 3" key="1">
    <citation type="submission" date="2020-04" db="EMBL/GenBank/DDBJ databases">
        <title>Molecular characterization of pseudomonads from Agaricus bisporus reveal novel blotch 2 pathogens in Western Europe.</title>
        <authorList>
            <person name="Taparia T."/>
            <person name="Krijger M."/>
            <person name="Haynes E."/>
            <person name="Elpinstone J.G."/>
            <person name="Noble R."/>
            <person name="Van Der Wolf J."/>
        </authorList>
    </citation>
    <scope>NUCLEOTIDE SEQUENCE [LARGE SCALE GENOMIC DNA]</scope>
    <source>
        <strain evidence="2 3">F1001</strain>
    </source>
</reference>
<accession>A0A7Y7WA48</accession>
<name>A0A7Y7WA48_9PSED</name>
<proteinExistence type="predicted"/>
<dbReference type="AlphaFoldDB" id="A0A7Y7WA48"/>
<organism evidence="2 3">
    <name type="scientific">Pseudomonas gingeri</name>
    <dbReference type="NCBI Taxonomy" id="117681"/>
    <lineage>
        <taxon>Bacteria</taxon>
        <taxon>Pseudomonadati</taxon>
        <taxon>Pseudomonadota</taxon>
        <taxon>Gammaproteobacteria</taxon>
        <taxon>Pseudomonadales</taxon>
        <taxon>Pseudomonadaceae</taxon>
        <taxon>Pseudomonas</taxon>
    </lineage>
</organism>
<feature type="signal peptide" evidence="1">
    <location>
        <begin position="1"/>
        <end position="24"/>
    </location>
</feature>
<dbReference type="EMBL" id="JACAPU010000002">
    <property type="protein sequence ID" value="NWB45233.1"/>
    <property type="molecule type" value="Genomic_DNA"/>
</dbReference>
<dbReference type="Proteomes" id="UP000582981">
    <property type="component" value="Unassembled WGS sequence"/>
</dbReference>
<evidence type="ECO:0000313" key="2">
    <source>
        <dbReference type="EMBL" id="NWB45233.1"/>
    </source>
</evidence>
<feature type="chain" id="PRO_5030766955" evidence="1">
    <location>
        <begin position="25"/>
        <end position="324"/>
    </location>
</feature>
<comment type="caution">
    <text evidence="2">The sequence shown here is derived from an EMBL/GenBank/DDBJ whole genome shotgun (WGS) entry which is preliminary data.</text>
</comment>
<evidence type="ECO:0000313" key="3">
    <source>
        <dbReference type="Proteomes" id="UP000582981"/>
    </source>
</evidence>
<evidence type="ECO:0000256" key="1">
    <source>
        <dbReference type="SAM" id="SignalP"/>
    </source>
</evidence>
<sequence length="324" mass="32463">MKPTMALKPLVFALAAVMAMAAQAGGDDGHGHRHHDHNKGPDLATLLQITAGANASVNDTQDSHGNVVTNEGTQNNGSINNSLNSASGNMGANAAAGDGNQQLNEAALATADESFIFGSATSNTTLTQTNHNNTVANESTQNNGSLNSSGNYGSGNMGVNVAAGDFNQQKNDLAIAVSGGRVASATGSATQNSNGLQVANAGVQAYKVTTLKSTIDLKGSYKGTFSGTVSDPKGGHNNDGWGGDQGDHGKGTIKGTEMGTIDLNGVATYQVMTPNGWTMPVVNNASINGSLNNASGNVGANVAAGVGNQQGNTLSIAAGCRACM</sequence>
<dbReference type="RefSeq" id="WP_100943398.1">
    <property type="nucleotide sequence ID" value="NZ_JACAPU010000002.1"/>
</dbReference>